<dbReference type="InterPro" id="IPR006530">
    <property type="entry name" value="YD"/>
</dbReference>
<evidence type="ECO:0000313" key="9">
    <source>
        <dbReference type="EMBL" id="GGN10754.1"/>
    </source>
</evidence>
<keyword evidence="10" id="KW-1185">Reference proteome</keyword>
<protein>
    <recommendedName>
        <fullName evidence="11">RHS repeat-associated protein</fullName>
    </recommendedName>
</protein>
<comment type="caution">
    <text evidence="9">The sequence shown here is derived from an EMBL/GenBank/DDBJ whole genome shotgun (WGS) entry which is preliminary data.</text>
</comment>
<keyword evidence="5" id="KW-0843">Virulence</keyword>
<dbReference type="PANTHER" id="PTHR32305:SF15">
    <property type="entry name" value="PROTEIN RHSA-RELATED"/>
    <property type="match status" value="1"/>
</dbReference>
<organism evidence="9 10">
    <name type="scientific">Dyadobacter beijingensis</name>
    <dbReference type="NCBI Taxonomy" id="365489"/>
    <lineage>
        <taxon>Bacteria</taxon>
        <taxon>Pseudomonadati</taxon>
        <taxon>Bacteroidota</taxon>
        <taxon>Cytophagia</taxon>
        <taxon>Cytophagales</taxon>
        <taxon>Spirosomataceae</taxon>
        <taxon>Dyadobacter</taxon>
    </lineage>
</organism>
<feature type="chain" id="PRO_5047087948" description="RHS repeat-associated protein" evidence="6">
    <location>
        <begin position="17"/>
        <end position="2022"/>
    </location>
</feature>
<dbReference type="SUPFAM" id="SSF69318">
    <property type="entry name" value="Integrin alpha N-terminal domain"/>
    <property type="match status" value="1"/>
</dbReference>
<feature type="domain" description="Insecticide toxin TcdB middle/N-terminal" evidence="7">
    <location>
        <begin position="700"/>
        <end position="823"/>
    </location>
</feature>
<dbReference type="InterPro" id="IPR028994">
    <property type="entry name" value="Integrin_alpha_N"/>
</dbReference>
<dbReference type="Gene3D" id="2.130.10.130">
    <property type="entry name" value="Integrin alpha, N-terminal"/>
    <property type="match status" value="1"/>
</dbReference>
<dbReference type="InterPro" id="IPR056823">
    <property type="entry name" value="TEN-like_YD-shell"/>
</dbReference>
<dbReference type="PANTHER" id="PTHR32305">
    <property type="match status" value="1"/>
</dbReference>
<dbReference type="InterPro" id="IPR031325">
    <property type="entry name" value="RHS_repeat"/>
</dbReference>
<feature type="domain" description="Teneurin-like YD-shell" evidence="8">
    <location>
        <begin position="1429"/>
        <end position="1716"/>
    </location>
</feature>
<evidence type="ECO:0008006" key="11">
    <source>
        <dbReference type="Google" id="ProtNLM"/>
    </source>
</evidence>
<reference evidence="10" key="1">
    <citation type="journal article" date="2019" name="Int. J. Syst. Evol. Microbiol.">
        <title>The Global Catalogue of Microorganisms (GCM) 10K type strain sequencing project: providing services to taxonomists for standard genome sequencing and annotation.</title>
        <authorList>
            <consortium name="The Broad Institute Genomics Platform"/>
            <consortium name="The Broad Institute Genome Sequencing Center for Infectious Disease"/>
            <person name="Wu L."/>
            <person name="Ma J."/>
        </authorList>
    </citation>
    <scope>NUCLEOTIDE SEQUENCE [LARGE SCALE GENOMIC DNA]</scope>
    <source>
        <strain evidence="10">CGMCC 1.6375</strain>
    </source>
</reference>
<dbReference type="InterPro" id="IPR003284">
    <property type="entry name" value="Sal_SpvB"/>
</dbReference>
<dbReference type="Pfam" id="PF05593">
    <property type="entry name" value="RHS_repeat"/>
    <property type="match status" value="1"/>
</dbReference>
<feature type="signal peptide" evidence="6">
    <location>
        <begin position="1"/>
        <end position="16"/>
    </location>
</feature>
<keyword evidence="4" id="KW-0677">Repeat</keyword>
<sequence length="2022" mass="219155">MLFWSLLAFSSFYAAAQNITYQALSTGATFDGRAINQGSPVGSITGTGNVASGGATYAMAVSMPPGTNGISPAVSINYHSMAGNGVLGQGWDIGGLSKITRSTRNMYFDNETNPVVMTNSDRFVLDGVRLIAKAGNYGEPNTTYGTESENFATITSKSTQGNGPQWFEVTRKDGVKMEYGNTPDSRLTGQFATVLTWALSRILYADGNYITFKYNTNASFALLIDEINYTGNAAQGLAPYNQVKFDYKIRTIDENAGFEHETRVESKYLLDKITTKAEGSIVKTYQFSYGHDNINSYLKEVIEAGTDGTQLNATIFKYGNPPADFSTVTTDGYDYPSSTTITGDFNADGLTDFLEASLIPNPAVYRMIVYAKYPAYNAKPNDFYVGNVTDAPVTYSVVKKQSIPNSFDFLAYDFTGDGADDVLMTNIAGSGQNRTLTSLRIYRTVQNYDWQTNGQSAIQFDPLTISPYTGYSKIHPSGHFIFPGDYDGDGIQDILTMLGSNAVNYNCHLYNGKVQPDFGSIVISGVFALAVSEWPTADKVHVVDFNGDGKSDIMLIKGMNCEVFTFDGWTARRIHYSTNYLTKDHLSYFGDFNGDGKTDILAKLTTSGAWKVVVSNGIAFYESPFTFNTTPDTDPFTGDQLGIADINGDGKSDIYHGWQTAAPSNFDVYYGKGYSSTGANFYRINSTYAVNLGAPPPMIGDFNGDRRADIINFKNVLNPMDVFYFKKEGRENLLEKVKNGFNHVTEWVYKKLTDENGFYIRGNLTAYPFNAIQPALYAVSDFKLQNGIGGYNTIQYTYEACKLHRAGKGFLGFGKITANNLATGIKTVAENEFNTTYYTPIPYRTSIYLASTSALLSQTTNTNVAVSPAAKRFWIKTTNVLENKAFEGRTSTTVNVYDDFGNVKQSSINNGVETAFTDIIYGAYPAGVPNKPTSVTVTTTRTGQPAFTVATGYAYNGIGQLTSKTDFSGLPKNVVTTYEYFPLGNLKKTTITPNGPAASLPRNTSAVYDPKGRYAESSVNELGQTSTATYDPKWGEPMTSTSVEGLTTTYQYDVFGRPTVTTIPAPAAYNMTQSYGWDLANGAVWYSQVSHPGRPNVKIWYDLLGREIKKETEGFGNQPVTQVQTYDARGNVITSTQPYKAGEIYITTTTQFDEYNRPFNINSGALGTKTIGYAYAAGDLTTTTTTPTGTTSQKTDASGKVISSTDDGGILAYTHFSHGGVKDIKNGAVTLAGNQYDAYGRQTQLTDPNAGTTLYDYNSLGELVSQTNANGATYTLTYDIAGRIATRTKAGEPATIYQYRASGNGINQIEKITGFAGNVTDYTYDAYDRLATITETIDGSAYTTTYTYNNYGDIASVLYPSGFGTNHAYDANGYPTTVKNTNSSVTLYTNTGMNGLGQNTAYTLGNGKSSVINYDYGIPKLFSTAGVQNLELTWDYPKGNLTKRKDYIKNKEESFTYDNLSRLLTATVAGKPAQVLTYEPSGNIASKTDAGQQFSYHPAKLNALAGIIAPTTALPMLTQDITYTAFNQPEKITENGSGQPYELTYTYDAGYQRIKGVMKKNGALINTHYYFGSYEKDITAGVADKHLHYIHTPAGLSAIVIRENGTDQYYYTYTDHLGSLLTLTALNGTVILDQNFDAWGRLRHPANWDYTNVPAPTSYLYRGFTGHEHLTNFNLINMNGRMYDPVVGRVLSVDNYVQNPFSTQDFNRYSYARNNPLVYNDPDGEWINFVIGAVVGGFSGYRIGKAKGATGWSLFFHALGGAAVGTVSAGIGSTVAATVGSSITVSYGGLISAAIGGATAGAASGVGFATISGGNIGNAAWKGALSGFTGGVVGAYIGGSAGALAGGATGSATGAALNGEDLQGIGISALVGGGVAFGAYQLQLAVNYHKYANSSGTMSRKQFEAVSVAAQRSFTRGREFGGWLLDDGSVEMFPTGGKDRIFPQDKPNNATASFHTHPNLGVTWQETHSSADIYFNNNISRLPSTVVGRQNIFWHVPNQNPTLLYSNSILNPYPFYSYPLNR</sequence>
<dbReference type="InterPro" id="IPR013517">
    <property type="entry name" value="FG-GAP"/>
</dbReference>
<dbReference type="NCBIfam" id="TIGR03696">
    <property type="entry name" value="Rhs_assc_core"/>
    <property type="match status" value="1"/>
</dbReference>
<accession>A0ABQ2IGS1</accession>
<evidence type="ECO:0000256" key="5">
    <source>
        <dbReference type="ARBA" id="ARBA00023026"/>
    </source>
</evidence>
<name>A0ABQ2IGS1_9BACT</name>
<dbReference type="InterPro" id="IPR022385">
    <property type="entry name" value="Rhs_assc_core"/>
</dbReference>
<proteinExistence type="predicted"/>
<evidence type="ECO:0000256" key="2">
    <source>
        <dbReference type="ARBA" id="ARBA00022525"/>
    </source>
</evidence>
<dbReference type="Proteomes" id="UP000632339">
    <property type="component" value="Unassembled WGS sequence"/>
</dbReference>
<comment type="subcellular location">
    <subcellularLocation>
        <location evidence="1">Secreted</location>
    </subcellularLocation>
</comment>
<evidence type="ECO:0000256" key="4">
    <source>
        <dbReference type="ARBA" id="ARBA00022737"/>
    </source>
</evidence>
<dbReference type="Gene3D" id="2.180.10.10">
    <property type="entry name" value="RHS repeat-associated core"/>
    <property type="match status" value="3"/>
</dbReference>
<evidence type="ECO:0000256" key="6">
    <source>
        <dbReference type="SAM" id="SignalP"/>
    </source>
</evidence>
<evidence type="ECO:0000259" key="8">
    <source>
        <dbReference type="Pfam" id="PF25023"/>
    </source>
</evidence>
<dbReference type="Pfam" id="PF12256">
    <property type="entry name" value="TcdB_toxin_midN"/>
    <property type="match status" value="1"/>
</dbReference>
<gene>
    <name evidence="9" type="ORF">GCM10010967_53270</name>
</gene>
<evidence type="ECO:0000259" key="7">
    <source>
        <dbReference type="Pfam" id="PF12256"/>
    </source>
</evidence>
<dbReference type="InterPro" id="IPR050708">
    <property type="entry name" value="T6SS_VgrG/RHS"/>
</dbReference>
<evidence type="ECO:0000256" key="1">
    <source>
        <dbReference type="ARBA" id="ARBA00004613"/>
    </source>
</evidence>
<dbReference type="EMBL" id="BMLI01000003">
    <property type="protein sequence ID" value="GGN10754.1"/>
    <property type="molecule type" value="Genomic_DNA"/>
</dbReference>
<keyword evidence="3 6" id="KW-0732">Signal</keyword>
<evidence type="ECO:0000256" key="3">
    <source>
        <dbReference type="ARBA" id="ARBA00022729"/>
    </source>
</evidence>
<dbReference type="Pfam" id="PF13517">
    <property type="entry name" value="FG-GAP_3"/>
    <property type="match status" value="1"/>
</dbReference>
<evidence type="ECO:0000313" key="10">
    <source>
        <dbReference type="Proteomes" id="UP000632339"/>
    </source>
</evidence>
<dbReference type="Pfam" id="PF25023">
    <property type="entry name" value="TEN_YD-shell"/>
    <property type="match status" value="1"/>
</dbReference>
<dbReference type="NCBIfam" id="TIGR01643">
    <property type="entry name" value="YD_repeat_2x"/>
    <property type="match status" value="1"/>
</dbReference>
<dbReference type="Pfam" id="PF03534">
    <property type="entry name" value="SpvB"/>
    <property type="match status" value="1"/>
</dbReference>
<keyword evidence="2" id="KW-0964">Secreted</keyword>
<dbReference type="InterPro" id="IPR022045">
    <property type="entry name" value="TcdB_toxin_mid/N"/>
</dbReference>